<dbReference type="NCBIfam" id="TIGR00061">
    <property type="entry name" value="L21"/>
    <property type="match status" value="1"/>
</dbReference>
<dbReference type="AlphaFoldDB" id="A0A9D1J7K3"/>
<dbReference type="SUPFAM" id="SSF141091">
    <property type="entry name" value="L21p-like"/>
    <property type="match status" value="1"/>
</dbReference>
<sequence>MYAIVKTGGKQYKVTEGLVFETELLNAEVNSAVELEVVLAADENKVYTGSEAKAVKVLATVVEHGKGKKLHIFTYKAKKNVRKRQGHRQPYTKLKVNTISIG</sequence>
<reference evidence="6" key="1">
    <citation type="submission" date="2020-10" db="EMBL/GenBank/DDBJ databases">
        <authorList>
            <person name="Gilroy R."/>
        </authorList>
    </citation>
    <scope>NUCLEOTIDE SEQUENCE</scope>
    <source>
        <strain evidence="6">CHK121-14286</strain>
    </source>
</reference>
<comment type="similarity">
    <text evidence="1 4 5">Belongs to the bacterial ribosomal protein bL21 family.</text>
</comment>
<gene>
    <name evidence="4 6" type="primary">rplU</name>
    <name evidence="6" type="ORF">IAC95_02365</name>
</gene>
<evidence type="ECO:0000256" key="1">
    <source>
        <dbReference type="ARBA" id="ARBA00008563"/>
    </source>
</evidence>
<evidence type="ECO:0000256" key="5">
    <source>
        <dbReference type="RuleBase" id="RU000562"/>
    </source>
</evidence>
<dbReference type="InterPro" id="IPR036164">
    <property type="entry name" value="bL21-like_sf"/>
</dbReference>
<dbReference type="GO" id="GO:0005840">
    <property type="term" value="C:ribosome"/>
    <property type="evidence" value="ECO:0007669"/>
    <property type="project" value="UniProtKB-KW"/>
</dbReference>
<reference evidence="6" key="2">
    <citation type="journal article" date="2021" name="PeerJ">
        <title>Extensive microbial diversity within the chicken gut microbiome revealed by metagenomics and culture.</title>
        <authorList>
            <person name="Gilroy R."/>
            <person name="Ravi A."/>
            <person name="Getino M."/>
            <person name="Pursley I."/>
            <person name="Horton D.L."/>
            <person name="Alikhan N.F."/>
            <person name="Baker D."/>
            <person name="Gharbi K."/>
            <person name="Hall N."/>
            <person name="Watson M."/>
            <person name="Adriaenssens E.M."/>
            <person name="Foster-Nyarko E."/>
            <person name="Jarju S."/>
            <person name="Secka A."/>
            <person name="Antonio M."/>
            <person name="Oren A."/>
            <person name="Chaudhuri R.R."/>
            <person name="La Ragione R."/>
            <person name="Hildebrand F."/>
            <person name="Pallen M.J."/>
        </authorList>
    </citation>
    <scope>NUCLEOTIDE SEQUENCE</scope>
    <source>
        <strain evidence="6">CHK121-14286</strain>
    </source>
</reference>
<dbReference type="Proteomes" id="UP000824200">
    <property type="component" value="Unassembled WGS sequence"/>
</dbReference>
<dbReference type="GO" id="GO:1990904">
    <property type="term" value="C:ribonucleoprotein complex"/>
    <property type="evidence" value="ECO:0007669"/>
    <property type="project" value="UniProtKB-KW"/>
</dbReference>
<organism evidence="6 7">
    <name type="scientific">Candidatus Fimimonas gallinarum</name>
    <dbReference type="NCBI Taxonomy" id="2840821"/>
    <lineage>
        <taxon>Bacteria</taxon>
        <taxon>Pseudomonadati</taxon>
        <taxon>Myxococcota</taxon>
        <taxon>Myxococcia</taxon>
        <taxon>Myxococcales</taxon>
        <taxon>Cystobacterineae</taxon>
        <taxon>Myxococcaceae</taxon>
        <taxon>Myxococcaceae incertae sedis</taxon>
        <taxon>Candidatus Fimimonas</taxon>
    </lineage>
</organism>
<dbReference type="GO" id="GO:0019843">
    <property type="term" value="F:rRNA binding"/>
    <property type="evidence" value="ECO:0007669"/>
    <property type="project" value="UniProtKB-UniRule"/>
</dbReference>
<evidence type="ECO:0000256" key="3">
    <source>
        <dbReference type="ARBA" id="ARBA00023274"/>
    </source>
</evidence>
<protein>
    <recommendedName>
        <fullName evidence="4">Large ribosomal subunit protein bL21</fullName>
    </recommendedName>
</protein>
<name>A0A9D1J7K3_9BACT</name>
<accession>A0A9D1J7K3</accession>
<proteinExistence type="inferred from homology"/>
<comment type="function">
    <text evidence="4 5">This protein binds to 23S rRNA in the presence of protein L20.</text>
</comment>
<dbReference type="InterPro" id="IPR001787">
    <property type="entry name" value="Ribosomal_bL21"/>
</dbReference>
<dbReference type="GO" id="GO:0005737">
    <property type="term" value="C:cytoplasm"/>
    <property type="evidence" value="ECO:0007669"/>
    <property type="project" value="UniProtKB-ARBA"/>
</dbReference>
<evidence type="ECO:0000313" key="7">
    <source>
        <dbReference type="Proteomes" id="UP000824200"/>
    </source>
</evidence>
<keyword evidence="3 4" id="KW-0687">Ribonucleoprotein</keyword>
<comment type="caution">
    <text evidence="6">The sequence shown here is derived from an EMBL/GenBank/DDBJ whole genome shotgun (WGS) entry which is preliminary data.</text>
</comment>
<keyword evidence="4 5" id="KW-0694">RNA-binding</keyword>
<keyword evidence="4 5" id="KW-0699">rRNA-binding</keyword>
<evidence type="ECO:0000256" key="2">
    <source>
        <dbReference type="ARBA" id="ARBA00022980"/>
    </source>
</evidence>
<comment type="subunit">
    <text evidence="4">Part of the 50S ribosomal subunit. Contacts protein L20.</text>
</comment>
<dbReference type="GO" id="GO:0003735">
    <property type="term" value="F:structural constituent of ribosome"/>
    <property type="evidence" value="ECO:0007669"/>
    <property type="project" value="InterPro"/>
</dbReference>
<dbReference type="PANTHER" id="PTHR21349">
    <property type="entry name" value="50S RIBOSOMAL PROTEIN L21"/>
    <property type="match status" value="1"/>
</dbReference>
<dbReference type="InterPro" id="IPR028909">
    <property type="entry name" value="bL21-like"/>
</dbReference>
<evidence type="ECO:0000256" key="4">
    <source>
        <dbReference type="HAMAP-Rule" id="MF_01363"/>
    </source>
</evidence>
<dbReference type="GO" id="GO:0006412">
    <property type="term" value="P:translation"/>
    <property type="evidence" value="ECO:0007669"/>
    <property type="project" value="UniProtKB-UniRule"/>
</dbReference>
<dbReference type="PANTHER" id="PTHR21349:SF0">
    <property type="entry name" value="LARGE RIBOSOMAL SUBUNIT PROTEIN BL21M"/>
    <property type="match status" value="1"/>
</dbReference>
<keyword evidence="2 4" id="KW-0689">Ribosomal protein</keyword>
<dbReference type="Pfam" id="PF00829">
    <property type="entry name" value="Ribosomal_L21p"/>
    <property type="match status" value="1"/>
</dbReference>
<dbReference type="EMBL" id="DVHL01000018">
    <property type="protein sequence ID" value="HIR65719.1"/>
    <property type="molecule type" value="Genomic_DNA"/>
</dbReference>
<dbReference type="HAMAP" id="MF_01363">
    <property type="entry name" value="Ribosomal_bL21"/>
    <property type="match status" value="1"/>
</dbReference>
<evidence type="ECO:0000313" key="6">
    <source>
        <dbReference type="EMBL" id="HIR65719.1"/>
    </source>
</evidence>